<keyword evidence="4" id="KW-1185">Reference proteome</keyword>
<reference evidence="3 4" key="1">
    <citation type="submission" date="2015-04" db="EMBL/GenBank/DDBJ databases">
        <title>Complete Genome Sequence of Brevibacterium flavum ATCC 15168.</title>
        <authorList>
            <person name="Ahn J."/>
            <person name="Park G."/>
            <person name="Jeon W."/>
            <person name="Jang Y."/>
            <person name="Jang M."/>
            <person name="Lee H."/>
            <person name="Lee H."/>
        </authorList>
    </citation>
    <scope>NUCLEOTIDE SEQUENCE [LARGE SCALE GENOMIC DNA]</scope>
    <source>
        <strain evidence="3 4">ATCC 15168</strain>
    </source>
</reference>
<sequence length="154" mass="17821">MSEPGPSGVKEKKKVKASHIVFLLICFIAACALAWWQWSRFQSGSGTFQNLGYAFQWPLIGAFFVYAYRKYLQYENESIELENMEAQMIAEQGKTPIAQPEQEDSFIQLSHRPSLVEDDSVKEIDESFLPSRPTMDVEEFNRLNDPHARRRRKA</sequence>
<dbReference type="PATRIC" id="fig|92706.3.peg.2636"/>
<proteinExistence type="predicted"/>
<feature type="transmembrane region" description="Helical" evidence="2">
    <location>
        <begin position="20"/>
        <end position="38"/>
    </location>
</feature>
<evidence type="ECO:0000256" key="1">
    <source>
        <dbReference type="SAM" id="MobiDB-lite"/>
    </source>
</evidence>
<keyword evidence="2" id="KW-1133">Transmembrane helix</keyword>
<evidence type="ECO:0000313" key="3">
    <source>
        <dbReference type="EMBL" id="AKF28306.1"/>
    </source>
</evidence>
<organism evidence="3 4">
    <name type="scientific">[Brevibacterium] flavum</name>
    <dbReference type="NCBI Taxonomy" id="92706"/>
    <lineage>
        <taxon>Bacteria</taxon>
        <taxon>Bacillati</taxon>
        <taxon>Actinomycetota</taxon>
        <taxon>Actinomycetes</taxon>
        <taxon>Mycobacteriales</taxon>
        <taxon>Corynebacteriaceae</taxon>
        <taxon>Corynebacterium</taxon>
    </lineage>
</organism>
<protein>
    <submittedName>
        <fullName evidence="3">Membrane protein</fullName>
    </submittedName>
</protein>
<evidence type="ECO:0000256" key="2">
    <source>
        <dbReference type="SAM" id="Phobius"/>
    </source>
</evidence>
<dbReference type="AlphaFoldDB" id="A0A0F6Z7C1"/>
<keyword evidence="2" id="KW-0472">Membrane</keyword>
<keyword evidence="2" id="KW-0812">Transmembrane</keyword>
<dbReference type="HOGENOM" id="CLU_122754_1_1_11"/>
<dbReference type="Proteomes" id="UP000034037">
    <property type="component" value="Chromosome"/>
</dbReference>
<accession>A0A0F6Z7C1</accession>
<feature type="region of interest" description="Disordered" evidence="1">
    <location>
        <begin position="132"/>
        <end position="154"/>
    </location>
</feature>
<dbReference type="EMBL" id="CP011309">
    <property type="protein sequence ID" value="AKF28306.1"/>
    <property type="molecule type" value="Genomic_DNA"/>
</dbReference>
<name>A0A0F6Z7C1_9CORY</name>
<dbReference type="RefSeq" id="WP_003860319.1">
    <property type="nucleotide sequence ID" value="NZ_CP011309.1"/>
</dbReference>
<gene>
    <name evidence="3" type="ORF">YH66_12575</name>
</gene>
<evidence type="ECO:0000313" key="4">
    <source>
        <dbReference type="Proteomes" id="UP000034037"/>
    </source>
</evidence>
<feature type="transmembrane region" description="Helical" evidence="2">
    <location>
        <begin position="50"/>
        <end position="68"/>
    </location>
</feature>